<evidence type="ECO:0000313" key="12">
    <source>
        <dbReference type="EMBL" id="MBX0323069.1"/>
    </source>
</evidence>
<keyword evidence="13" id="KW-1185">Reference proteome</keyword>
<evidence type="ECO:0000313" key="13">
    <source>
        <dbReference type="Proteomes" id="UP001430377"/>
    </source>
</evidence>
<evidence type="ECO:0000256" key="1">
    <source>
        <dbReference type="ARBA" id="ARBA00000085"/>
    </source>
</evidence>
<keyword evidence="5" id="KW-0808">Transferase</keyword>
<dbReference type="EMBL" id="RKLR01000003">
    <property type="protein sequence ID" value="MBX0323069.1"/>
    <property type="molecule type" value="Genomic_DNA"/>
</dbReference>
<dbReference type="PANTHER" id="PTHR44936:SF10">
    <property type="entry name" value="SENSOR PROTEIN RSTB"/>
    <property type="match status" value="1"/>
</dbReference>
<dbReference type="PROSITE" id="PS50109">
    <property type="entry name" value="HIS_KIN"/>
    <property type="match status" value="1"/>
</dbReference>
<gene>
    <name evidence="12" type="ORF">EGH21_08525</name>
</gene>
<evidence type="ECO:0000256" key="9">
    <source>
        <dbReference type="PROSITE-ProRule" id="PRU00169"/>
    </source>
</evidence>
<keyword evidence="4" id="KW-1003">Cell membrane</keyword>
<dbReference type="InterPro" id="IPR001789">
    <property type="entry name" value="Sig_transdc_resp-reg_receiver"/>
</dbReference>
<organism evidence="12 13">
    <name type="scientific">Haloarcula rubra</name>
    <dbReference type="NCBI Taxonomy" id="2487747"/>
    <lineage>
        <taxon>Archaea</taxon>
        <taxon>Methanobacteriati</taxon>
        <taxon>Methanobacteriota</taxon>
        <taxon>Stenosarchaea group</taxon>
        <taxon>Halobacteria</taxon>
        <taxon>Halobacteriales</taxon>
        <taxon>Haloarculaceae</taxon>
        <taxon>Haloarcula</taxon>
    </lineage>
</organism>
<evidence type="ECO:0000256" key="7">
    <source>
        <dbReference type="ARBA" id="ARBA00022777"/>
    </source>
</evidence>
<comment type="catalytic activity">
    <reaction evidence="1">
        <text>ATP + protein L-histidine = ADP + protein N-phospho-L-histidine.</text>
        <dbReference type="EC" id="2.7.13.3"/>
    </reaction>
</comment>
<dbReference type="Pfam" id="PF02518">
    <property type="entry name" value="HATPase_c"/>
    <property type="match status" value="1"/>
</dbReference>
<reference evidence="12 13" key="1">
    <citation type="submission" date="2021-06" db="EMBL/GenBank/DDBJ databases">
        <title>Halomicroarcula sp. a new haloarchaeum isolated from saline soil.</title>
        <authorList>
            <person name="Duran-Viseras A."/>
            <person name="Sanchez-Porro C."/>
            <person name="Ventosa A."/>
        </authorList>
    </citation>
    <scope>NUCLEOTIDE SEQUENCE [LARGE SCALE GENOMIC DNA]</scope>
    <source>
        <strain evidence="12 13">F13</strain>
    </source>
</reference>
<evidence type="ECO:0000259" key="11">
    <source>
        <dbReference type="PROSITE" id="PS50110"/>
    </source>
</evidence>
<evidence type="ECO:0000256" key="2">
    <source>
        <dbReference type="ARBA" id="ARBA00004651"/>
    </source>
</evidence>
<dbReference type="CDD" id="cd00082">
    <property type="entry name" value="HisKA"/>
    <property type="match status" value="1"/>
</dbReference>
<evidence type="ECO:0000259" key="10">
    <source>
        <dbReference type="PROSITE" id="PS50109"/>
    </source>
</evidence>
<evidence type="ECO:0000256" key="6">
    <source>
        <dbReference type="ARBA" id="ARBA00022741"/>
    </source>
</evidence>
<dbReference type="CDD" id="cd00075">
    <property type="entry name" value="HATPase"/>
    <property type="match status" value="1"/>
</dbReference>
<dbReference type="InterPro" id="IPR003661">
    <property type="entry name" value="HisK_dim/P_dom"/>
</dbReference>
<evidence type="ECO:0000256" key="5">
    <source>
        <dbReference type="ARBA" id="ARBA00022679"/>
    </source>
</evidence>
<dbReference type="InterPro" id="IPR036890">
    <property type="entry name" value="HATPase_C_sf"/>
</dbReference>
<dbReference type="GO" id="GO:0000155">
    <property type="term" value="F:phosphorelay sensor kinase activity"/>
    <property type="evidence" value="ECO:0007669"/>
    <property type="project" value="InterPro"/>
</dbReference>
<keyword evidence="8" id="KW-0067">ATP-binding</keyword>
<dbReference type="InterPro" id="IPR050980">
    <property type="entry name" value="2C_sensor_his_kinase"/>
</dbReference>
<comment type="caution">
    <text evidence="9">Lacks conserved residue(s) required for the propagation of feature annotation.</text>
</comment>
<comment type="caution">
    <text evidence="12">The sequence shown here is derived from an EMBL/GenBank/DDBJ whole genome shotgun (WGS) entry which is preliminary data.</text>
</comment>
<evidence type="ECO:0000256" key="4">
    <source>
        <dbReference type="ARBA" id="ARBA00022475"/>
    </source>
</evidence>
<proteinExistence type="predicted"/>
<keyword evidence="4" id="KW-0472">Membrane</keyword>
<dbReference type="GO" id="GO:0005524">
    <property type="term" value="F:ATP binding"/>
    <property type="evidence" value="ECO:0007669"/>
    <property type="project" value="UniProtKB-KW"/>
</dbReference>
<dbReference type="InterPro" id="IPR003594">
    <property type="entry name" value="HATPase_dom"/>
</dbReference>
<keyword evidence="6" id="KW-0547">Nucleotide-binding</keyword>
<dbReference type="PANTHER" id="PTHR44936">
    <property type="entry name" value="SENSOR PROTEIN CREC"/>
    <property type="match status" value="1"/>
</dbReference>
<evidence type="ECO:0000256" key="3">
    <source>
        <dbReference type="ARBA" id="ARBA00012438"/>
    </source>
</evidence>
<dbReference type="SUPFAM" id="SSF52172">
    <property type="entry name" value="CheY-like"/>
    <property type="match status" value="1"/>
</dbReference>
<dbReference type="Proteomes" id="UP001430377">
    <property type="component" value="Unassembled WGS sequence"/>
</dbReference>
<dbReference type="SMART" id="SM00387">
    <property type="entry name" value="HATPase_c"/>
    <property type="match status" value="1"/>
</dbReference>
<evidence type="ECO:0000256" key="8">
    <source>
        <dbReference type="ARBA" id="ARBA00022840"/>
    </source>
</evidence>
<dbReference type="SUPFAM" id="SSF47384">
    <property type="entry name" value="Homodimeric domain of signal transducing histidine kinase"/>
    <property type="match status" value="1"/>
</dbReference>
<dbReference type="GO" id="GO:0005886">
    <property type="term" value="C:plasma membrane"/>
    <property type="evidence" value="ECO:0007669"/>
    <property type="project" value="UniProtKB-SubCell"/>
</dbReference>
<dbReference type="EC" id="2.7.13.3" evidence="3"/>
<dbReference type="Gene3D" id="3.40.50.2300">
    <property type="match status" value="1"/>
</dbReference>
<dbReference type="Gene3D" id="3.30.565.10">
    <property type="entry name" value="Histidine kinase-like ATPase, C-terminal domain"/>
    <property type="match status" value="1"/>
</dbReference>
<dbReference type="InterPro" id="IPR011006">
    <property type="entry name" value="CheY-like_superfamily"/>
</dbReference>
<comment type="subcellular location">
    <subcellularLocation>
        <location evidence="2">Cell membrane</location>
        <topology evidence="2">Multi-pass membrane protein</topology>
    </subcellularLocation>
</comment>
<dbReference type="InterPro" id="IPR036097">
    <property type="entry name" value="HisK_dim/P_sf"/>
</dbReference>
<dbReference type="InterPro" id="IPR005467">
    <property type="entry name" value="His_kinase_dom"/>
</dbReference>
<sequence length="333" mass="34780">MSEWGHPRHVALTGHGSEALDGLASVLADTDGFETAAVGQSDLLDRLNGGEFDAVVVGDRPPEQDAVAVLDEIRAAGVTLPVLAVGTAVDADRVEAALVAGVSDYVRWQSDDSGAELAGRLRALLRQPCRDGTTQAARWDAVLGSLAHDAKNPLNVVTGRLELLDVEATHSEAMNRSIARVEAMLDELSTVATVSGPVGATETVSLGDVANEVWGRLDALDATLTVVADGTLTVDPDRLDVVLERLFENAVLHGGDDVSVTVGATDEGFYVADDGPGIPEDDREQVFEQGYGTVRSGEGYGLFVVARAAAAHGWTVDVGESESGGARFDVAVR</sequence>
<accession>A0AAW4PSC9</accession>
<protein>
    <recommendedName>
        <fullName evidence="3">histidine kinase</fullName>
        <ecNumber evidence="3">2.7.13.3</ecNumber>
    </recommendedName>
</protein>
<feature type="domain" description="Response regulatory" evidence="11">
    <location>
        <begin position="1"/>
        <end position="123"/>
    </location>
</feature>
<keyword evidence="7 12" id="KW-0418">Kinase</keyword>
<name>A0AAW4PSC9_9EURY</name>
<dbReference type="AlphaFoldDB" id="A0AAW4PSC9"/>
<feature type="domain" description="Histidine kinase" evidence="10">
    <location>
        <begin position="145"/>
        <end position="333"/>
    </location>
</feature>
<dbReference type="SUPFAM" id="SSF55874">
    <property type="entry name" value="ATPase domain of HSP90 chaperone/DNA topoisomerase II/histidine kinase"/>
    <property type="match status" value="1"/>
</dbReference>
<dbReference type="PROSITE" id="PS50110">
    <property type="entry name" value="RESPONSE_REGULATORY"/>
    <property type="match status" value="1"/>
</dbReference>